<dbReference type="Gene3D" id="1.20.120.1780">
    <property type="entry name" value="UbiA prenyltransferase"/>
    <property type="match status" value="1"/>
</dbReference>
<dbReference type="GO" id="GO:0005886">
    <property type="term" value="C:plasma membrane"/>
    <property type="evidence" value="ECO:0007669"/>
    <property type="project" value="UniProtKB-SubCell"/>
</dbReference>
<feature type="transmembrane region" description="Helical" evidence="11">
    <location>
        <begin position="38"/>
        <end position="59"/>
    </location>
</feature>
<protein>
    <recommendedName>
        <fullName evidence="11 12">4-hydroxybenzoate octaprenyltransferase</fullName>
        <ecNumber evidence="11 12">2.5.1.39</ecNumber>
    </recommendedName>
    <alternativeName>
        <fullName evidence="11">4-HB polyprenyltransferase</fullName>
    </alternativeName>
</protein>
<evidence type="ECO:0000313" key="14">
    <source>
        <dbReference type="Proteomes" id="UP000298781"/>
    </source>
</evidence>
<dbReference type="OrthoDB" id="9782418at2"/>
<dbReference type="InterPro" id="IPR030470">
    <property type="entry name" value="UbiA_prenylTrfase_CS"/>
</dbReference>
<keyword evidence="8 11" id="KW-0812">Transmembrane</keyword>
<dbReference type="HAMAP" id="MF_01635">
    <property type="entry name" value="UbiA"/>
    <property type="match status" value="1"/>
</dbReference>
<name>A0A4D7BCT5_9HYPH</name>
<comment type="pathway">
    <text evidence="11">Cofactor biosynthesis; ubiquinone biosynthesis.</text>
</comment>
<dbReference type="GO" id="GO:0006744">
    <property type="term" value="P:ubiquinone biosynthetic process"/>
    <property type="evidence" value="ECO:0007669"/>
    <property type="project" value="UniProtKB-UniRule"/>
</dbReference>
<dbReference type="FunFam" id="1.10.357.140:FF:000008">
    <property type="entry name" value="4-hydroxybenzoate octaprenyltransferase"/>
    <property type="match status" value="1"/>
</dbReference>
<comment type="cofactor">
    <cofactor evidence="1 11">
        <name>Mg(2+)</name>
        <dbReference type="ChEBI" id="CHEBI:18420"/>
    </cofactor>
</comment>
<dbReference type="PROSITE" id="PS00943">
    <property type="entry name" value="UBIA"/>
    <property type="match status" value="1"/>
</dbReference>
<dbReference type="AlphaFoldDB" id="A0A4D7BCT5"/>
<dbReference type="KEGG" id="pstg:E8M01_16985"/>
<keyword evidence="11" id="KW-0460">Magnesium</keyword>
<dbReference type="RefSeq" id="WP_136961203.1">
    <property type="nucleotide sequence ID" value="NZ_CP039690.1"/>
</dbReference>
<feature type="transmembrane region" description="Helical" evidence="11">
    <location>
        <begin position="164"/>
        <end position="181"/>
    </location>
</feature>
<evidence type="ECO:0000313" key="13">
    <source>
        <dbReference type="EMBL" id="QCI65757.1"/>
    </source>
</evidence>
<dbReference type="NCBIfam" id="TIGR01474">
    <property type="entry name" value="ubiA_proteo"/>
    <property type="match status" value="1"/>
</dbReference>
<keyword evidence="7 11" id="KW-0831">Ubiquinone biosynthesis</keyword>
<evidence type="ECO:0000256" key="3">
    <source>
        <dbReference type="ARBA" id="ARBA00005985"/>
    </source>
</evidence>
<comment type="similarity">
    <text evidence="3 11">Belongs to the UbiA prenyltransferase family.</text>
</comment>
<dbReference type="InterPro" id="IPR000537">
    <property type="entry name" value="UbiA_prenyltransferase"/>
</dbReference>
<dbReference type="EC" id="2.5.1.39" evidence="11 12"/>
<evidence type="ECO:0000256" key="5">
    <source>
        <dbReference type="ARBA" id="ARBA00022519"/>
    </source>
</evidence>
<dbReference type="GO" id="GO:0008412">
    <property type="term" value="F:4-hydroxybenzoate polyprenyltransferase activity"/>
    <property type="evidence" value="ECO:0007669"/>
    <property type="project" value="UniProtKB-UniRule"/>
</dbReference>
<dbReference type="InterPro" id="IPR039653">
    <property type="entry name" value="Prenyltransferase"/>
</dbReference>
<evidence type="ECO:0000256" key="9">
    <source>
        <dbReference type="ARBA" id="ARBA00022989"/>
    </source>
</evidence>
<keyword evidence="5 11" id="KW-0997">Cell inner membrane</keyword>
<dbReference type="CDD" id="cd13959">
    <property type="entry name" value="PT_UbiA_COQ2"/>
    <property type="match status" value="1"/>
</dbReference>
<dbReference type="PANTHER" id="PTHR11048">
    <property type="entry name" value="PRENYLTRANSFERASES"/>
    <property type="match status" value="1"/>
</dbReference>
<dbReference type="EMBL" id="CP039690">
    <property type="protein sequence ID" value="QCI65757.1"/>
    <property type="molecule type" value="Genomic_DNA"/>
</dbReference>
<comment type="subcellular location">
    <subcellularLocation>
        <location evidence="11">Cell inner membrane</location>
        <topology evidence="11">Multi-pass membrane protein</topology>
    </subcellularLocation>
    <subcellularLocation>
        <location evidence="2">Membrane</location>
        <topology evidence="2">Multi-pass membrane protein</topology>
    </subcellularLocation>
</comment>
<feature type="transmembrane region" description="Helical" evidence="11">
    <location>
        <begin position="187"/>
        <end position="206"/>
    </location>
</feature>
<dbReference type="Pfam" id="PF01040">
    <property type="entry name" value="UbiA"/>
    <property type="match status" value="1"/>
</dbReference>
<proteinExistence type="inferred from homology"/>
<gene>
    <name evidence="11" type="primary">ubiA</name>
    <name evidence="13" type="ORF">E8M01_16985</name>
</gene>
<dbReference type="FunFam" id="1.20.120.1780:FF:000001">
    <property type="entry name" value="4-hydroxybenzoate octaprenyltransferase"/>
    <property type="match status" value="1"/>
</dbReference>
<keyword evidence="4 11" id="KW-1003">Cell membrane</keyword>
<keyword evidence="10 11" id="KW-0472">Membrane</keyword>
<accession>A0A4D7BCT5</accession>
<dbReference type="UniPathway" id="UPA00232"/>
<keyword evidence="6 11" id="KW-0808">Transferase</keyword>
<comment type="function">
    <text evidence="11">Catalyzes the prenylation of para-hydroxybenzoate (PHB) with an all-trans polyprenyl group. Mediates the second step in the final reaction sequence of ubiquinone-8 (UQ-8) biosynthesis, which is the condensation of the polyisoprenoid side chain with PHB, generating the first membrane-bound Q intermediate 3-octaprenyl-4-hydroxybenzoate.</text>
</comment>
<dbReference type="Proteomes" id="UP000298781">
    <property type="component" value="Chromosome"/>
</dbReference>
<dbReference type="PANTHER" id="PTHR11048:SF28">
    <property type="entry name" value="4-HYDROXYBENZOATE POLYPRENYLTRANSFERASE, MITOCHONDRIAL"/>
    <property type="match status" value="1"/>
</dbReference>
<comment type="catalytic activity">
    <reaction evidence="11">
        <text>all-trans-octaprenyl diphosphate + 4-hydroxybenzoate = 4-hydroxy-3-(all-trans-octaprenyl)benzoate + diphosphate</text>
        <dbReference type="Rhea" id="RHEA:27782"/>
        <dbReference type="ChEBI" id="CHEBI:1617"/>
        <dbReference type="ChEBI" id="CHEBI:17879"/>
        <dbReference type="ChEBI" id="CHEBI:33019"/>
        <dbReference type="ChEBI" id="CHEBI:57711"/>
        <dbReference type="EC" id="2.5.1.39"/>
    </reaction>
</comment>
<evidence type="ECO:0000256" key="10">
    <source>
        <dbReference type="ARBA" id="ARBA00023136"/>
    </source>
</evidence>
<organism evidence="13 14">
    <name type="scientific">Phreatobacter stygius</name>
    <dbReference type="NCBI Taxonomy" id="1940610"/>
    <lineage>
        <taxon>Bacteria</taxon>
        <taxon>Pseudomonadati</taxon>
        <taxon>Pseudomonadota</taxon>
        <taxon>Alphaproteobacteria</taxon>
        <taxon>Hyphomicrobiales</taxon>
        <taxon>Phreatobacteraceae</taxon>
        <taxon>Phreatobacter</taxon>
    </lineage>
</organism>
<evidence type="ECO:0000256" key="2">
    <source>
        <dbReference type="ARBA" id="ARBA00004141"/>
    </source>
</evidence>
<dbReference type="Gene3D" id="1.10.357.140">
    <property type="entry name" value="UbiA prenyltransferase"/>
    <property type="match status" value="1"/>
</dbReference>
<keyword evidence="14" id="KW-1185">Reference proteome</keyword>
<keyword evidence="9 11" id="KW-1133">Transmembrane helix</keyword>
<reference evidence="13 14" key="1">
    <citation type="submission" date="2019-04" db="EMBL/GenBank/DDBJ databases">
        <title>Phreatobacter aquaticus sp. nov.</title>
        <authorList>
            <person name="Choi A."/>
        </authorList>
    </citation>
    <scope>NUCLEOTIDE SEQUENCE [LARGE SCALE GENOMIC DNA]</scope>
    <source>
        <strain evidence="13 14">KCTC 52518</strain>
    </source>
</reference>
<evidence type="ECO:0000256" key="6">
    <source>
        <dbReference type="ARBA" id="ARBA00022679"/>
    </source>
</evidence>
<evidence type="ECO:0000256" key="7">
    <source>
        <dbReference type="ARBA" id="ARBA00022688"/>
    </source>
</evidence>
<sequence>MTMTEGRVADAVRGSWVDTLAPASWRPYLRLARADRPIGSWLLLLPCWWSAAFAAIAAGQALPNLWHMALFAIGAVAMRGAGCTYNDLVDRDIDAMVERTRSRPLPSGQVTGRQAKLFLMAQVVVGALVLLALAKPFAWALGIASIAIIAIYPFMKRITSWPQSVLGLAFSWGALMGWAAAFDRLDAAPILLYAGSILWVIGYDTIYAHQDREDDAIVGVRSTALLFGERTPLFLSLFYSGAVFLFAVALWTLGGSVLAYCGLAAFALHLAWQVARIDIADPALCLRLFKSNRDAGLIFLAGLMAEAALRAAG</sequence>
<feature type="transmembrane region" description="Helical" evidence="11">
    <location>
        <begin position="137"/>
        <end position="155"/>
    </location>
</feature>
<evidence type="ECO:0000256" key="12">
    <source>
        <dbReference type="NCBIfam" id="TIGR01474"/>
    </source>
</evidence>
<dbReference type="InterPro" id="IPR006370">
    <property type="entry name" value="HB_polyprenyltransferase-like"/>
</dbReference>
<evidence type="ECO:0000256" key="1">
    <source>
        <dbReference type="ARBA" id="ARBA00001946"/>
    </source>
</evidence>
<feature type="transmembrane region" description="Helical" evidence="11">
    <location>
        <begin position="110"/>
        <end position="131"/>
    </location>
</feature>
<evidence type="ECO:0000256" key="8">
    <source>
        <dbReference type="ARBA" id="ARBA00022692"/>
    </source>
</evidence>
<dbReference type="InterPro" id="IPR044878">
    <property type="entry name" value="UbiA_sf"/>
</dbReference>
<evidence type="ECO:0000256" key="4">
    <source>
        <dbReference type="ARBA" id="ARBA00022475"/>
    </source>
</evidence>
<evidence type="ECO:0000256" key="11">
    <source>
        <dbReference type="HAMAP-Rule" id="MF_01635"/>
    </source>
</evidence>